<dbReference type="GO" id="GO:0005852">
    <property type="term" value="C:eukaryotic translation initiation factor 3 complex"/>
    <property type="evidence" value="ECO:0007669"/>
    <property type="project" value="TreeGrafter"/>
</dbReference>
<proteinExistence type="inferred from homology"/>
<evidence type="ECO:0000259" key="2">
    <source>
        <dbReference type="PROSITE" id="PS50250"/>
    </source>
</evidence>
<dbReference type="SMART" id="SM00088">
    <property type="entry name" value="PINT"/>
    <property type="match status" value="1"/>
</dbReference>
<dbReference type="InterPro" id="IPR045237">
    <property type="entry name" value="COPS7/eIF3m"/>
</dbReference>
<evidence type="ECO:0000313" key="3">
    <source>
        <dbReference type="EMBL" id="KAF0684900.1"/>
    </source>
</evidence>
<accession>A0A485LLZ3</accession>
<keyword evidence="5" id="KW-1185">Reference proteome</keyword>
<comment type="similarity">
    <text evidence="1">Belongs to the CSN7/EIF3M family. CSN7 subfamily.</text>
</comment>
<feature type="domain" description="PCI" evidence="2">
    <location>
        <begin position="160"/>
        <end position="325"/>
    </location>
</feature>
<dbReference type="OrthoDB" id="10267031at2759"/>
<evidence type="ECO:0000256" key="1">
    <source>
        <dbReference type="ARBA" id="ARBA00008482"/>
    </source>
</evidence>
<protein>
    <submittedName>
        <fullName evidence="4">Aste57867_23144 protein</fullName>
    </submittedName>
</protein>
<dbReference type="SUPFAM" id="SSF46785">
    <property type="entry name" value="Winged helix' DNA-binding domain"/>
    <property type="match status" value="1"/>
</dbReference>
<dbReference type="EMBL" id="VJMH01007229">
    <property type="protein sequence ID" value="KAF0684900.1"/>
    <property type="molecule type" value="Genomic_DNA"/>
</dbReference>
<dbReference type="AlphaFoldDB" id="A0A485LLZ3"/>
<evidence type="ECO:0000313" key="4">
    <source>
        <dbReference type="EMBL" id="VFT99792.1"/>
    </source>
</evidence>
<sequence length="363" mass="38738">MAGQDLAADLVSYVYAILKQEKPATAPTTVKDAGALVVSKAAALVAVEGHDTDVEGAFKLLLKATGVTHVDALLKTLTADHANATLKLRILAEVFNATPVANAPLRFQTLLALIKYAGATQHLSLVQSYFTNIHALVTGVSTDNLKTLYLAIADLLEPTDAHSALLFLEKYLALFQAADASKAAAAAVRAAVLVIKSPVDSFVAHVDLIHLPAVQHLQGKDKIYDLLDIVSGKTITDYLAFEKTSGAVLKDHGIDAAATAANMRLLTLCAYPTGHDEIPFDDIVKTLQVADSDVETWVVRAITATLIDAKINQLGRSVVISRSLQRGFGLNDWKDLHATLLRYKTNVGGLLDTIRAAQATTTK</sequence>
<dbReference type="PROSITE" id="PS50250">
    <property type="entry name" value="PCI"/>
    <property type="match status" value="1"/>
</dbReference>
<dbReference type="Proteomes" id="UP000332933">
    <property type="component" value="Unassembled WGS sequence"/>
</dbReference>
<dbReference type="GO" id="GO:0002183">
    <property type="term" value="P:cytoplasmic translational initiation"/>
    <property type="evidence" value="ECO:0007669"/>
    <property type="project" value="TreeGrafter"/>
</dbReference>
<dbReference type="Pfam" id="PF01399">
    <property type="entry name" value="PCI"/>
    <property type="match status" value="1"/>
</dbReference>
<evidence type="ECO:0000313" key="5">
    <source>
        <dbReference type="Proteomes" id="UP000332933"/>
    </source>
</evidence>
<dbReference type="InterPro" id="IPR036390">
    <property type="entry name" value="WH_DNA-bd_sf"/>
</dbReference>
<gene>
    <name evidence="4" type="primary">Aste57867_23144</name>
    <name evidence="3" type="ORF">As57867_023073</name>
    <name evidence="4" type="ORF">ASTE57867_23144</name>
</gene>
<organism evidence="4 5">
    <name type="scientific">Aphanomyces stellatus</name>
    <dbReference type="NCBI Taxonomy" id="120398"/>
    <lineage>
        <taxon>Eukaryota</taxon>
        <taxon>Sar</taxon>
        <taxon>Stramenopiles</taxon>
        <taxon>Oomycota</taxon>
        <taxon>Saprolegniomycetes</taxon>
        <taxon>Saprolegniales</taxon>
        <taxon>Verrucalvaceae</taxon>
        <taxon>Aphanomyces</taxon>
    </lineage>
</organism>
<reference evidence="3" key="2">
    <citation type="submission" date="2019-06" db="EMBL/GenBank/DDBJ databases">
        <title>Genomics analysis of Aphanomyces spp. identifies a new class of oomycete effector associated with host adaptation.</title>
        <authorList>
            <person name="Gaulin E."/>
        </authorList>
    </citation>
    <scope>NUCLEOTIDE SEQUENCE</scope>
    <source>
        <strain evidence="3">CBS 578.67</strain>
    </source>
</reference>
<name>A0A485LLZ3_9STRA</name>
<reference evidence="4 5" key="1">
    <citation type="submission" date="2019-03" db="EMBL/GenBank/DDBJ databases">
        <authorList>
            <person name="Gaulin E."/>
            <person name="Dumas B."/>
        </authorList>
    </citation>
    <scope>NUCLEOTIDE SEQUENCE [LARGE SCALE GENOMIC DNA]</scope>
    <source>
        <strain evidence="4">CBS 568.67</strain>
    </source>
</reference>
<dbReference type="InterPro" id="IPR000717">
    <property type="entry name" value="PCI_dom"/>
</dbReference>
<dbReference type="EMBL" id="CAADRA010007255">
    <property type="protein sequence ID" value="VFT99792.1"/>
    <property type="molecule type" value="Genomic_DNA"/>
</dbReference>
<dbReference type="PANTHER" id="PTHR15350:SF2">
    <property type="entry name" value="EUKARYOTIC TRANSLATION INITIATION FACTOR 3 SUBUNIT M"/>
    <property type="match status" value="1"/>
</dbReference>
<dbReference type="PANTHER" id="PTHR15350">
    <property type="entry name" value="COP9 SIGNALOSOME COMPLEX SUBUNIT 7/DENDRITIC CELL PROTEIN GA17"/>
    <property type="match status" value="1"/>
</dbReference>